<keyword evidence="1 3" id="KW-0489">Methyltransferase</keyword>
<evidence type="ECO:0000256" key="1">
    <source>
        <dbReference type="ARBA" id="ARBA00022603"/>
    </source>
</evidence>
<dbReference type="InterPro" id="IPR029063">
    <property type="entry name" value="SAM-dependent_MTases_sf"/>
</dbReference>
<name>A0A6J5LVT2_9CAUD</name>
<evidence type="ECO:0000256" key="2">
    <source>
        <dbReference type="ARBA" id="ARBA00022679"/>
    </source>
</evidence>
<dbReference type="EMBL" id="LR796336">
    <property type="protein sequence ID" value="CAB4137056.1"/>
    <property type="molecule type" value="Genomic_DNA"/>
</dbReference>
<keyword evidence="2 3" id="KW-0808">Transferase</keyword>
<organism evidence="3">
    <name type="scientific">uncultured Caudovirales phage</name>
    <dbReference type="NCBI Taxonomy" id="2100421"/>
    <lineage>
        <taxon>Viruses</taxon>
        <taxon>Duplodnaviria</taxon>
        <taxon>Heunggongvirae</taxon>
        <taxon>Uroviricota</taxon>
        <taxon>Caudoviricetes</taxon>
        <taxon>Peduoviridae</taxon>
        <taxon>Maltschvirus</taxon>
        <taxon>Maltschvirus maltsch</taxon>
    </lineage>
</organism>
<sequence>MLRVLDLFSGIGGFSLGLERTG</sequence>
<proteinExistence type="predicted"/>
<protein>
    <submittedName>
        <fullName evidence="3">S-adenosyl-L-methionine-dependent methyltransferase</fullName>
    </submittedName>
</protein>
<evidence type="ECO:0000313" key="3">
    <source>
        <dbReference type="EMBL" id="CAB4137056.1"/>
    </source>
</evidence>
<dbReference type="Gene3D" id="3.40.50.150">
    <property type="entry name" value="Vaccinia Virus protein VP39"/>
    <property type="match status" value="1"/>
</dbReference>
<dbReference type="GO" id="GO:0032259">
    <property type="term" value="P:methylation"/>
    <property type="evidence" value="ECO:0007669"/>
    <property type="project" value="UniProtKB-KW"/>
</dbReference>
<dbReference type="InterPro" id="IPR001525">
    <property type="entry name" value="C5_MeTfrase"/>
</dbReference>
<gene>
    <name evidence="3" type="ORF">UFOVP319_1</name>
</gene>
<dbReference type="SUPFAM" id="SSF53335">
    <property type="entry name" value="S-adenosyl-L-methionine-dependent methyltransferases"/>
    <property type="match status" value="1"/>
</dbReference>
<reference evidence="3" key="1">
    <citation type="submission" date="2020-04" db="EMBL/GenBank/DDBJ databases">
        <authorList>
            <person name="Chiriac C."/>
            <person name="Salcher M."/>
            <person name="Ghai R."/>
            <person name="Kavagutti S V."/>
        </authorList>
    </citation>
    <scope>NUCLEOTIDE SEQUENCE</scope>
</reference>
<dbReference type="Pfam" id="PF00145">
    <property type="entry name" value="DNA_methylase"/>
    <property type="match status" value="1"/>
</dbReference>
<dbReference type="GO" id="GO:0008168">
    <property type="term" value="F:methyltransferase activity"/>
    <property type="evidence" value="ECO:0007669"/>
    <property type="project" value="UniProtKB-KW"/>
</dbReference>
<feature type="non-terminal residue" evidence="3">
    <location>
        <position position="22"/>
    </location>
</feature>
<accession>A0A6J5LVT2</accession>